<dbReference type="RefSeq" id="XP_018379589.1">
    <property type="nucleotide sequence ID" value="XM_018526177.1"/>
</dbReference>
<proteinExistence type="predicted"/>
<organism evidence="2 3">
    <name type="scientific">Alternaria alternata</name>
    <name type="common">Alternaria rot fungus</name>
    <name type="synonym">Torula alternata</name>
    <dbReference type="NCBI Taxonomy" id="5599"/>
    <lineage>
        <taxon>Eukaryota</taxon>
        <taxon>Fungi</taxon>
        <taxon>Dikarya</taxon>
        <taxon>Ascomycota</taxon>
        <taxon>Pezizomycotina</taxon>
        <taxon>Dothideomycetes</taxon>
        <taxon>Pleosporomycetidae</taxon>
        <taxon>Pleosporales</taxon>
        <taxon>Pleosporineae</taxon>
        <taxon>Pleosporaceae</taxon>
        <taxon>Alternaria</taxon>
        <taxon>Alternaria sect. Alternaria</taxon>
        <taxon>Alternaria alternata complex</taxon>
    </lineage>
</organism>
<accession>A0A177D3W5</accession>
<keyword evidence="1" id="KW-0472">Membrane</keyword>
<dbReference type="AlphaFoldDB" id="A0A177D3W5"/>
<protein>
    <submittedName>
        <fullName evidence="2">Uncharacterized protein</fullName>
    </submittedName>
</protein>
<evidence type="ECO:0000256" key="1">
    <source>
        <dbReference type="SAM" id="Phobius"/>
    </source>
</evidence>
<dbReference type="KEGG" id="aalt:CC77DRAFT_1026017"/>
<evidence type="ECO:0000313" key="2">
    <source>
        <dbReference type="EMBL" id="OAG14168.1"/>
    </source>
</evidence>
<dbReference type="GeneID" id="29111771"/>
<gene>
    <name evidence="2" type="ORF">CC77DRAFT_1026017</name>
</gene>
<name>A0A177D3W5_ALTAL</name>
<keyword evidence="3" id="KW-1185">Reference proteome</keyword>
<dbReference type="VEuPathDB" id="FungiDB:CC77DRAFT_1026017"/>
<sequence>MYGGGLEKKKFNTNALWKLSVTWPGAVVAILCLLHTYADEVSLYVTVFASYHMFDNAVICLKGIR</sequence>
<evidence type="ECO:0000313" key="3">
    <source>
        <dbReference type="Proteomes" id="UP000077248"/>
    </source>
</evidence>
<keyword evidence="1" id="KW-0812">Transmembrane</keyword>
<reference evidence="2 3" key="1">
    <citation type="submission" date="2016-05" db="EMBL/GenBank/DDBJ databases">
        <title>Comparative analysis of secretome profiles of manganese(II)-oxidizing ascomycete fungi.</title>
        <authorList>
            <consortium name="DOE Joint Genome Institute"/>
            <person name="Zeiner C.A."/>
            <person name="Purvine S.O."/>
            <person name="Zink E.M."/>
            <person name="Wu S."/>
            <person name="Pasa-Tolic L."/>
            <person name="Chaput D.L."/>
            <person name="Haridas S."/>
            <person name="Grigoriev I.V."/>
            <person name="Santelli C.M."/>
            <person name="Hansel C.M."/>
        </authorList>
    </citation>
    <scope>NUCLEOTIDE SEQUENCE [LARGE SCALE GENOMIC DNA]</scope>
    <source>
        <strain evidence="2 3">SRC1lrK2f</strain>
    </source>
</reference>
<dbReference type="Proteomes" id="UP000077248">
    <property type="component" value="Unassembled WGS sequence"/>
</dbReference>
<keyword evidence="1" id="KW-1133">Transmembrane helix</keyword>
<dbReference type="EMBL" id="KV441502">
    <property type="protein sequence ID" value="OAG14168.1"/>
    <property type="molecule type" value="Genomic_DNA"/>
</dbReference>
<feature type="transmembrane region" description="Helical" evidence="1">
    <location>
        <begin position="16"/>
        <end position="37"/>
    </location>
</feature>